<organism evidence="2 3">
    <name type="scientific">Acidiferrimicrobium australe</name>
    <dbReference type="NCBI Taxonomy" id="2664430"/>
    <lineage>
        <taxon>Bacteria</taxon>
        <taxon>Bacillati</taxon>
        <taxon>Actinomycetota</taxon>
        <taxon>Acidimicrobiia</taxon>
        <taxon>Acidimicrobiales</taxon>
        <taxon>Acidimicrobiaceae</taxon>
        <taxon>Acidiferrimicrobium</taxon>
    </lineage>
</organism>
<accession>A0ABW9QPA9</accession>
<evidence type="ECO:0000313" key="3">
    <source>
        <dbReference type="Proteomes" id="UP000437736"/>
    </source>
</evidence>
<reference evidence="2 3" key="1">
    <citation type="submission" date="2019-11" db="EMBL/GenBank/DDBJ databases">
        <title>Acidiferrimicrobium australis gen. nov., sp. nov., an acidophilic and obligately heterotrophic, member of the Actinobacteria that catalyses dissimilatory oxido- reduction of iron isolated from metal-rich acidic water in Chile.</title>
        <authorList>
            <person name="Gonzalez D."/>
            <person name="Huber K."/>
            <person name="Hedrich S."/>
            <person name="Rojas-Villalobos C."/>
            <person name="Quatrini R."/>
            <person name="Dinamarca M.A."/>
            <person name="Schwarz A."/>
            <person name="Canales C."/>
            <person name="Nancucheo I."/>
        </authorList>
    </citation>
    <scope>NUCLEOTIDE SEQUENCE [LARGE SCALE GENOMIC DNA]</scope>
    <source>
        <strain evidence="2 3">USS-CCA1</strain>
    </source>
</reference>
<dbReference type="Proteomes" id="UP000437736">
    <property type="component" value="Unassembled WGS sequence"/>
</dbReference>
<proteinExistence type="predicted"/>
<name>A0ABW9QPA9_9ACTN</name>
<comment type="caution">
    <text evidence="2">The sequence shown here is derived from an EMBL/GenBank/DDBJ whole genome shotgun (WGS) entry which is preliminary data.</text>
</comment>
<dbReference type="InterPro" id="IPR027417">
    <property type="entry name" value="P-loop_NTPase"/>
</dbReference>
<gene>
    <name evidence="2" type="ORF">GHK86_00780</name>
</gene>
<feature type="region of interest" description="Disordered" evidence="1">
    <location>
        <begin position="1"/>
        <end position="47"/>
    </location>
</feature>
<evidence type="ECO:0000256" key="1">
    <source>
        <dbReference type="SAM" id="MobiDB-lite"/>
    </source>
</evidence>
<protein>
    <recommendedName>
        <fullName evidence="4">ATP-binding protein</fullName>
    </recommendedName>
</protein>
<evidence type="ECO:0008006" key="4">
    <source>
        <dbReference type="Google" id="ProtNLM"/>
    </source>
</evidence>
<dbReference type="SUPFAM" id="SSF52540">
    <property type="entry name" value="P-loop containing nucleoside triphosphate hydrolases"/>
    <property type="match status" value="1"/>
</dbReference>
<evidence type="ECO:0000313" key="2">
    <source>
        <dbReference type="EMBL" id="MST31266.1"/>
    </source>
</evidence>
<keyword evidence="3" id="KW-1185">Reference proteome</keyword>
<sequence length="541" mass="59029">MNDSSFDNSAPLEADWTEEGPGADYGEQLPSPLHLVGPDHPDVPGPAGYEAEMEMRRAWRALQRTGRDGVVAGHVTHRLAAMLSAWWWPLRHGDDVWAMPRRSHDRPDGGILRPFDTPELRQRATARFAERCPDEPIPSASTLTTALTRFAGTATTLAAPPQLRWGRGPDGALWWDPGRPDGTCVRIAEDGWSVEGHAGCWFRRSDLIRPLPLPEPGGELDDLWQYVRVDPADRPLVVAWMLAQTQPEHEAAAGLLYITGPAGGGKTTAARCLTRACGDMPEPRSLADEDRANRNMFVASAAGWTVWLDNLSVISAEQSDTLCTMVTGRTETYRRLHTDTATVTLDVGRPVLATAVEVPVLRPDLITRMIPVEVDPGETGRVAEDTLLASFTAAQPRIFGALLDLLAATMAAPEPPVELPRLAVLGRMAAQADTIRGTDTLARLRRRQGLLLADTVADDPFFTAVRTTIRDRFAGTATELLGVLDPNGDMARTWRAQWPSPKAVSSRLKRHEGALRQAGWTVACADNGHKGRTWELTAPPA</sequence>
<dbReference type="EMBL" id="WJHE01000026">
    <property type="protein sequence ID" value="MST31266.1"/>
    <property type="molecule type" value="Genomic_DNA"/>
</dbReference>